<comment type="caution">
    <text evidence="1">The sequence shown here is derived from an EMBL/GenBank/DDBJ whole genome shotgun (WGS) entry which is preliminary data.</text>
</comment>
<keyword evidence="2" id="KW-1185">Reference proteome</keyword>
<dbReference type="PANTHER" id="PTHR47326">
    <property type="entry name" value="TRANSPOSABLE ELEMENT TC3 TRANSPOSASE-LIKE PROTEIN"/>
    <property type="match status" value="1"/>
</dbReference>
<accession>A0ABQ8TI90</accession>
<dbReference type="Proteomes" id="UP001148838">
    <property type="component" value="Unassembled WGS sequence"/>
</dbReference>
<evidence type="ECO:0000313" key="2">
    <source>
        <dbReference type="Proteomes" id="UP001148838"/>
    </source>
</evidence>
<gene>
    <name evidence="1" type="ORF">ANN_13033</name>
</gene>
<dbReference type="PANTHER" id="PTHR47326:SF1">
    <property type="entry name" value="HTH PSQ-TYPE DOMAIN-CONTAINING PROTEIN"/>
    <property type="match status" value="1"/>
</dbReference>
<name>A0ABQ8TI90_PERAM</name>
<protein>
    <submittedName>
        <fullName evidence="1">Uncharacterized protein</fullName>
    </submittedName>
</protein>
<evidence type="ECO:0000313" key="1">
    <source>
        <dbReference type="EMBL" id="KAJ4446338.1"/>
    </source>
</evidence>
<proteinExistence type="predicted"/>
<sequence length="102" mass="11850">MFQTFQTNGTLLEPKQSCASTVRTPENIEAMREAMTRSPSKSTRTLSRQLGIRRSSLQNILRNDLHLFPYKITVAHKLQANGRQQRVQFATWVYYITQHLVL</sequence>
<reference evidence="1 2" key="1">
    <citation type="journal article" date="2022" name="Allergy">
        <title>Genome assembly and annotation of Periplaneta americana reveal a comprehensive cockroach allergen profile.</title>
        <authorList>
            <person name="Wang L."/>
            <person name="Xiong Q."/>
            <person name="Saelim N."/>
            <person name="Wang L."/>
            <person name="Nong W."/>
            <person name="Wan A.T."/>
            <person name="Shi M."/>
            <person name="Liu X."/>
            <person name="Cao Q."/>
            <person name="Hui J.H.L."/>
            <person name="Sookrung N."/>
            <person name="Leung T.F."/>
            <person name="Tungtrongchitr A."/>
            <person name="Tsui S.K.W."/>
        </authorList>
    </citation>
    <scope>NUCLEOTIDE SEQUENCE [LARGE SCALE GENOMIC DNA]</scope>
    <source>
        <strain evidence="1">PWHHKU_190912</strain>
    </source>
</reference>
<organism evidence="1 2">
    <name type="scientific">Periplaneta americana</name>
    <name type="common">American cockroach</name>
    <name type="synonym">Blatta americana</name>
    <dbReference type="NCBI Taxonomy" id="6978"/>
    <lineage>
        <taxon>Eukaryota</taxon>
        <taxon>Metazoa</taxon>
        <taxon>Ecdysozoa</taxon>
        <taxon>Arthropoda</taxon>
        <taxon>Hexapoda</taxon>
        <taxon>Insecta</taxon>
        <taxon>Pterygota</taxon>
        <taxon>Neoptera</taxon>
        <taxon>Polyneoptera</taxon>
        <taxon>Dictyoptera</taxon>
        <taxon>Blattodea</taxon>
        <taxon>Blattoidea</taxon>
        <taxon>Blattidae</taxon>
        <taxon>Blattinae</taxon>
        <taxon>Periplaneta</taxon>
    </lineage>
</organism>
<dbReference type="EMBL" id="JAJSOF020000009">
    <property type="protein sequence ID" value="KAJ4446338.1"/>
    <property type="molecule type" value="Genomic_DNA"/>
</dbReference>